<keyword evidence="3 7" id="KW-0349">Heme</keyword>
<dbReference type="CDD" id="cd00067">
    <property type="entry name" value="GAL4"/>
    <property type="match status" value="1"/>
</dbReference>
<dbReference type="InterPro" id="IPR050121">
    <property type="entry name" value="Cytochrome_P450_monoxygenase"/>
</dbReference>
<dbReference type="PANTHER" id="PTHR24305">
    <property type="entry name" value="CYTOCHROME P450"/>
    <property type="match status" value="1"/>
</dbReference>
<evidence type="ECO:0000313" key="10">
    <source>
        <dbReference type="EMBL" id="RSL88492.1"/>
    </source>
</evidence>
<evidence type="ECO:0000256" key="3">
    <source>
        <dbReference type="ARBA" id="ARBA00022617"/>
    </source>
</evidence>
<feature type="region of interest" description="Disordered" evidence="8">
    <location>
        <begin position="136"/>
        <end position="160"/>
    </location>
</feature>
<evidence type="ECO:0000259" key="9">
    <source>
        <dbReference type="Pfam" id="PF00172"/>
    </source>
</evidence>
<accession>A0A428SFB8</accession>
<dbReference type="GO" id="GO:0008270">
    <property type="term" value="F:zinc ion binding"/>
    <property type="evidence" value="ECO:0007669"/>
    <property type="project" value="InterPro"/>
</dbReference>
<dbReference type="SUPFAM" id="SSF54593">
    <property type="entry name" value="Glyoxalase/Bleomycin resistance protein/Dihydroxybiphenyl dioxygenase"/>
    <property type="match status" value="1"/>
</dbReference>
<protein>
    <recommendedName>
        <fullName evidence="9">Zn(2)-C6 fungal-type domain-containing protein</fullName>
    </recommendedName>
</protein>
<dbReference type="Pfam" id="PF00067">
    <property type="entry name" value="p450"/>
    <property type="match status" value="1"/>
</dbReference>
<evidence type="ECO:0000256" key="6">
    <source>
        <dbReference type="ARBA" id="ARBA00023242"/>
    </source>
</evidence>
<dbReference type="InterPro" id="IPR001138">
    <property type="entry name" value="Zn2Cys6_DnaBD"/>
</dbReference>
<dbReference type="GO" id="GO:0004497">
    <property type="term" value="F:monooxygenase activity"/>
    <property type="evidence" value="ECO:0007669"/>
    <property type="project" value="InterPro"/>
</dbReference>
<comment type="caution">
    <text evidence="10">The sequence shown here is derived from an EMBL/GenBank/DDBJ whole genome shotgun (WGS) entry which is preliminary data.</text>
</comment>
<evidence type="ECO:0000256" key="2">
    <source>
        <dbReference type="ARBA" id="ARBA00010617"/>
    </source>
</evidence>
<dbReference type="GO" id="GO:0005506">
    <property type="term" value="F:iron ion binding"/>
    <property type="evidence" value="ECO:0007669"/>
    <property type="project" value="InterPro"/>
</dbReference>
<dbReference type="AlphaFoldDB" id="A0A428SFB8"/>
<dbReference type="InterPro" id="IPR017972">
    <property type="entry name" value="Cyt_P450_CS"/>
</dbReference>
<evidence type="ECO:0000256" key="5">
    <source>
        <dbReference type="ARBA" id="ARBA00023004"/>
    </source>
</evidence>
<dbReference type="Pfam" id="PF00172">
    <property type="entry name" value="Zn_clus"/>
    <property type="match status" value="1"/>
</dbReference>
<dbReference type="GO" id="GO:0000981">
    <property type="term" value="F:DNA-binding transcription factor activity, RNA polymerase II-specific"/>
    <property type="evidence" value="ECO:0007669"/>
    <property type="project" value="InterPro"/>
</dbReference>
<dbReference type="PROSITE" id="PS00086">
    <property type="entry name" value="CYTOCHROME_P450"/>
    <property type="match status" value="1"/>
</dbReference>
<evidence type="ECO:0000256" key="4">
    <source>
        <dbReference type="ARBA" id="ARBA00022723"/>
    </source>
</evidence>
<evidence type="ECO:0000256" key="1">
    <source>
        <dbReference type="ARBA" id="ARBA00001971"/>
    </source>
</evidence>
<dbReference type="CDD" id="cd12148">
    <property type="entry name" value="fungal_TF_MHR"/>
    <property type="match status" value="1"/>
</dbReference>
<keyword evidence="5 7" id="KW-0408">Iron</keyword>
<dbReference type="PRINTS" id="PR00463">
    <property type="entry name" value="EP450I"/>
</dbReference>
<dbReference type="SUPFAM" id="SSF48264">
    <property type="entry name" value="Cytochrome P450"/>
    <property type="match status" value="1"/>
</dbReference>
<feature type="compositionally biased region" description="Polar residues" evidence="8">
    <location>
        <begin position="148"/>
        <end position="157"/>
    </location>
</feature>
<gene>
    <name evidence="10" type="ORF">CEP52_015188</name>
</gene>
<evidence type="ECO:0000313" key="11">
    <source>
        <dbReference type="Proteomes" id="UP000287144"/>
    </source>
</evidence>
<sequence length="1124" mass="127361">MTKTNPSLSLHVTLVDGTRKIKCDRELPHCRICIDTEQPCSYPSGPMKPGPKIGTLQRPRRRHKDQSRAKTTPRQPSRRESLPSQSFGDPSAHKSRSYTETELNQTSTTAKEDDLGPCRRSSQLNIHDLSFILHPSHEASTPDEDETNTNISDSTPPGNEDKFQRACHALGLSESAVMDIVRIYFDNMVAINIFHEPSFQEGLKNISSVAQSSALLAAITGYAIRFLPFENHRQVENEIQWREPEMKAPDYFLNMALKLIDQALSECGDEPPCENHVQYINPFLSSTIWLAAAVQLVRKQFGGPSTKTSLIKTRFDLLYLTYKQCVAFWDTKTAMQQNLESLEVQLEGYQPGDTRSATGKKPWLQRRQDQLWISGSPSLEHSGSKLELYPSPQDKLGDMEVISANDEARSQAQCSGDIVGQCRVFPQTPPQSVIFEKPAIDSVSNQAQSPPKTIADLTGRSIDASGTGTEPFVYCATEGLEDSFGGAAFVVESMDDLQYAAQTLPDATPVHEMKGNPGGGYRVTFLDPVDRFPFHLVYGQKPVEEQTNSLSERDFNFLVHDDNDRDITTFLHLDRGKELVDHHCFFFFEGPKSHVHHSSYETHDFDTQLLGHDWLRHKGYENCWGVGRHIMGSQIFDYWFDPSRFILEHYVDGDLVNEDNPTSHTKASPDSLHVWGPDLPAGFLLLHDEHKSSVIRVGPGVVSISNPDWIPQVYGLTSGFTKTRFYDMFVLPYHGEYTRSLFTTLDEKYHQVYKRPIASAYSMSTLVEFEPFVDNTTKLFMQRLDELADSGAGINFGTWLQMYAFDVVGEIVFGKKLGFLESGIDVDGIMADIRIKLAYASIVGQMPWLDKFLAKNPIVVWLVGTHPIVRFTVEQMTERLKGRADQKHGPRDFLDRSFEAQKKNPELVTDRVVRMWNIDNVFAGSDTTAISLRTIFYYVMRSPPVMAKLVAELDDAENRGELGEFVSWKAANNMPYLESVIKESFRMHPAVGQLLERHVPKGGISLDNHFLPEGTIVGMNPWVAARNQQVYGLDSNIFRPERWLEASPEQRRLMDRASLTFGHGARTCVGKNISLLEIYKLVPQLLRHYEISFTDPTQEWKVHGGWFTEQDNFHVRLRRRTTKE</sequence>
<dbReference type="InterPro" id="IPR001128">
    <property type="entry name" value="Cyt_P450"/>
</dbReference>
<feature type="region of interest" description="Disordered" evidence="8">
    <location>
        <begin position="443"/>
        <end position="462"/>
    </location>
</feature>
<dbReference type="STRING" id="1325735.A0A428SFB8"/>
<dbReference type="GO" id="GO:0020037">
    <property type="term" value="F:heme binding"/>
    <property type="evidence" value="ECO:0007669"/>
    <property type="project" value="InterPro"/>
</dbReference>
<comment type="similarity">
    <text evidence="2">Belongs to the cytochrome P450 family.</text>
</comment>
<dbReference type="Gene3D" id="1.10.630.10">
    <property type="entry name" value="Cytochrome P450"/>
    <property type="match status" value="1"/>
</dbReference>
<evidence type="ECO:0000256" key="8">
    <source>
        <dbReference type="SAM" id="MobiDB-lite"/>
    </source>
</evidence>
<name>A0A428SFB8_9HYPO</name>
<dbReference type="Gene3D" id="4.10.240.10">
    <property type="entry name" value="Zn(2)-C6 fungal-type DNA-binding domain"/>
    <property type="match status" value="1"/>
</dbReference>
<reference evidence="10 11" key="1">
    <citation type="submission" date="2017-06" db="EMBL/GenBank/DDBJ databases">
        <title>Comparative genomic analysis of Ambrosia Fusariam Clade fungi.</title>
        <authorList>
            <person name="Stajich J.E."/>
            <person name="Carrillo J."/>
            <person name="Kijimoto T."/>
            <person name="Eskalen A."/>
            <person name="O'Donnell K."/>
            <person name="Kasson M."/>
        </authorList>
    </citation>
    <scope>NUCLEOTIDE SEQUENCE [LARGE SCALE GENOMIC DNA]</scope>
    <source>
        <strain evidence="10 11">NRRL62579</strain>
    </source>
</reference>
<comment type="cofactor">
    <cofactor evidence="1 7">
        <name>heme</name>
        <dbReference type="ChEBI" id="CHEBI:30413"/>
    </cofactor>
</comment>
<feature type="compositionally biased region" description="Polar residues" evidence="8">
    <location>
        <begin position="98"/>
        <end position="109"/>
    </location>
</feature>
<dbReference type="PANTHER" id="PTHR24305:SF232">
    <property type="entry name" value="P450, PUTATIVE (EUROFUNG)-RELATED"/>
    <property type="match status" value="1"/>
</dbReference>
<evidence type="ECO:0000256" key="7">
    <source>
        <dbReference type="PIRSR" id="PIRSR602401-1"/>
    </source>
</evidence>
<feature type="domain" description="Zn(2)-C6 fungal-type" evidence="9">
    <location>
        <begin position="19"/>
        <end position="44"/>
    </location>
</feature>
<proteinExistence type="inferred from homology"/>
<dbReference type="Gene3D" id="3.10.180.10">
    <property type="entry name" value="2,3-Dihydroxybiphenyl 1,2-Dioxygenase, domain 1"/>
    <property type="match status" value="1"/>
</dbReference>
<dbReference type="CDD" id="cd11060">
    <property type="entry name" value="CYP57A1-like"/>
    <property type="match status" value="1"/>
</dbReference>
<dbReference type="EMBL" id="NKCK01000259">
    <property type="protein sequence ID" value="RSL88492.1"/>
    <property type="molecule type" value="Genomic_DNA"/>
</dbReference>
<keyword evidence="4 7" id="KW-0479">Metal-binding</keyword>
<dbReference type="GO" id="GO:0016705">
    <property type="term" value="F:oxidoreductase activity, acting on paired donors, with incorporation or reduction of molecular oxygen"/>
    <property type="evidence" value="ECO:0007669"/>
    <property type="project" value="InterPro"/>
</dbReference>
<feature type="binding site" description="axial binding residue" evidence="7">
    <location>
        <position position="1068"/>
    </location>
    <ligand>
        <name>heme</name>
        <dbReference type="ChEBI" id="CHEBI:30413"/>
    </ligand>
    <ligandPart>
        <name>Fe</name>
        <dbReference type="ChEBI" id="CHEBI:18248"/>
    </ligandPart>
</feature>
<dbReference type="Proteomes" id="UP000287144">
    <property type="component" value="Unassembled WGS sequence"/>
</dbReference>
<dbReference type="SUPFAM" id="SSF57701">
    <property type="entry name" value="Zn2/Cys6 DNA-binding domain"/>
    <property type="match status" value="1"/>
</dbReference>
<feature type="region of interest" description="Disordered" evidence="8">
    <location>
        <begin position="38"/>
        <end position="119"/>
    </location>
</feature>
<keyword evidence="6" id="KW-0539">Nucleus</keyword>
<organism evidence="10 11">
    <name type="scientific">Fusarium oligoseptatum</name>
    <dbReference type="NCBI Taxonomy" id="2604345"/>
    <lineage>
        <taxon>Eukaryota</taxon>
        <taxon>Fungi</taxon>
        <taxon>Dikarya</taxon>
        <taxon>Ascomycota</taxon>
        <taxon>Pezizomycotina</taxon>
        <taxon>Sordariomycetes</taxon>
        <taxon>Hypocreomycetidae</taxon>
        <taxon>Hypocreales</taxon>
        <taxon>Nectriaceae</taxon>
        <taxon>Fusarium</taxon>
        <taxon>Fusarium solani species complex</taxon>
    </lineage>
</organism>
<dbReference type="InterPro" id="IPR002401">
    <property type="entry name" value="Cyt_P450_E_grp-I"/>
</dbReference>
<dbReference type="PRINTS" id="PR00385">
    <property type="entry name" value="P450"/>
</dbReference>
<dbReference type="FunFam" id="1.10.630.10:FF:000050">
    <property type="entry name" value="Cytochrome P450 monooxygenase"/>
    <property type="match status" value="1"/>
</dbReference>
<dbReference type="InterPro" id="IPR029068">
    <property type="entry name" value="Glyas_Bleomycin-R_OHBP_Dase"/>
</dbReference>
<dbReference type="InterPro" id="IPR036864">
    <property type="entry name" value="Zn2-C6_fun-type_DNA-bd_sf"/>
</dbReference>
<dbReference type="InterPro" id="IPR036396">
    <property type="entry name" value="Cyt_P450_sf"/>
</dbReference>
<keyword evidence="11" id="KW-1185">Reference proteome</keyword>